<feature type="transmembrane region" description="Helical" evidence="1">
    <location>
        <begin position="21"/>
        <end position="47"/>
    </location>
</feature>
<keyword evidence="1" id="KW-1133">Transmembrane helix</keyword>
<name>A0A024GUQ1_9STRA</name>
<evidence type="ECO:0000313" key="3">
    <source>
        <dbReference type="Proteomes" id="UP000053237"/>
    </source>
</evidence>
<reference evidence="2 3" key="1">
    <citation type="submission" date="2012-05" db="EMBL/GenBank/DDBJ databases">
        <title>Recombination and specialization in a pathogen metapopulation.</title>
        <authorList>
            <person name="Gardiner A."/>
            <person name="Kemen E."/>
            <person name="Schultz-Larsen T."/>
            <person name="MacLean D."/>
            <person name="Van Oosterhout C."/>
            <person name="Jones J.D.G."/>
        </authorList>
    </citation>
    <scope>NUCLEOTIDE SEQUENCE [LARGE SCALE GENOMIC DNA]</scope>
    <source>
        <strain evidence="2 3">Ac Nc2</strain>
    </source>
</reference>
<dbReference type="AlphaFoldDB" id="A0A024GUQ1"/>
<keyword evidence="1" id="KW-0472">Membrane</keyword>
<proteinExistence type="predicted"/>
<keyword evidence="3" id="KW-1185">Reference proteome</keyword>
<protein>
    <submittedName>
        <fullName evidence="2">Uncharacterized protein</fullName>
    </submittedName>
</protein>
<dbReference type="Proteomes" id="UP000053237">
    <property type="component" value="Unassembled WGS sequence"/>
</dbReference>
<keyword evidence="1" id="KW-0812">Transmembrane</keyword>
<dbReference type="InParanoid" id="A0A024GUQ1"/>
<gene>
    <name evidence="2" type="ORF">BN9_128600</name>
</gene>
<accession>A0A024GUQ1</accession>
<comment type="caution">
    <text evidence="2">The sequence shown here is derived from an EMBL/GenBank/DDBJ whole genome shotgun (WGS) entry which is preliminary data.</text>
</comment>
<dbReference type="EMBL" id="CAIX01001004">
    <property type="protein sequence ID" value="CCI50708.1"/>
    <property type="molecule type" value="Genomic_DNA"/>
</dbReference>
<organism evidence="2 3">
    <name type="scientific">Albugo candida</name>
    <dbReference type="NCBI Taxonomy" id="65357"/>
    <lineage>
        <taxon>Eukaryota</taxon>
        <taxon>Sar</taxon>
        <taxon>Stramenopiles</taxon>
        <taxon>Oomycota</taxon>
        <taxon>Peronosporomycetes</taxon>
        <taxon>Albuginales</taxon>
        <taxon>Albuginaceae</taxon>
        <taxon>Albugo</taxon>
    </lineage>
</organism>
<evidence type="ECO:0000313" key="2">
    <source>
        <dbReference type="EMBL" id="CCI50708.1"/>
    </source>
</evidence>
<evidence type="ECO:0000256" key="1">
    <source>
        <dbReference type="SAM" id="Phobius"/>
    </source>
</evidence>
<sequence>MAIDLLQHPELSRKSFRLVHWGRYVFTLCSACPICAVPLPSILIPLVGPFREPSYLRGLGIVVLSSRSLDQAFELGLIACWQTFVIVHAAILRSKSVLLPRLLTVDLSLSLRGGAYCAPDAHDLPTYATESSSHKKRRLLDIIIGDPAAASSVLELESDSTQRTKMWKCNNRAQRTKFI</sequence>